<feature type="domain" description="DJ-1/PfpI" evidence="2">
    <location>
        <begin position="29"/>
        <end position="210"/>
    </location>
</feature>
<evidence type="ECO:0000259" key="2">
    <source>
        <dbReference type="Pfam" id="PF01965"/>
    </source>
</evidence>
<protein>
    <submittedName>
        <fullName evidence="3">Class I glutamine amidotransferase-like protein</fullName>
    </submittedName>
</protein>
<evidence type="ECO:0000313" key="4">
    <source>
        <dbReference type="Proteomes" id="UP000800097"/>
    </source>
</evidence>
<evidence type="ECO:0000313" key="3">
    <source>
        <dbReference type="EMBL" id="KAF2272394.1"/>
    </source>
</evidence>
<dbReference type="EMBL" id="ML986522">
    <property type="protein sequence ID" value="KAF2272394.1"/>
    <property type="molecule type" value="Genomic_DNA"/>
</dbReference>
<dbReference type="InterPro" id="IPR052158">
    <property type="entry name" value="INH-QAR"/>
</dbReference>
<dbReference type="Pfam" id="PF01965">
    <property type="entry name" value="DJ-1_PfpI"/>
    <property type="match status" value="1"/>
</dbReference>
<organism evidence="3 4">
    <name type="scientific">Westerdykella ornata</name>
    <dbReference type="NCBI Taxonomy" id="318751"/>
    <lineage>
        <taxon>Eukaryota</taxon>
        <taxon>Fungi</taxon>
        <taxon>Dikarya</taxon>
        <taxon>Ascomycota</taxon>
        <taxon>Pezizomycotina</taxon>
        <taxon>Dothideomycetes</taxon>
        <taxon>Pleosporomycetidae</taxon>
        <taxon>Pleosporales</taxon>
        <taxon>Sporormiaceae</taxon>
        <taxon>Westerdykella</taxon>
    </lineage>
</organism>
<dbReference type="OrthoDB" id="543156at2759"/>
<gene>
    <name evidence="3" type="ORF">EI97DRAFT_426535</name>
</gene>
<dbReference type="SUPFAM" id="SSF52317">
    <property type="entry name" value="Class I glutamine amidotransferase-like"/>
    <property type="match status" value="1"/>
</dbReference>
<sequence length="246" mass="26867">MTNPTTNPDHYPPITTSPSPSPTPTPKNLAFILYPGFQSIDLFGPLDMLALLANRTPLNLYLVSPGPSLAPVSTAHHVWAKVGSRFGTEVVPTHTLDDVAWGDIDMVLVPGGIGARDEESADVGRVVEFVKGNEKEKKRWLLSVCTGSHLLAKAGVLDGRKATTNKRVFGWVKARHPSVHWIAKARWVADGNIWTSSGISAGIDLALAWIAHVWGEETATLLADSSEYEWNRDPENDRFAERWGAV</sequence>
<reference evidence="3" key="1">
    <citation type="journal article" date="2020" name="Stud. Mycol.">
        <title>101 Dothideomycetes genomes: a test case for predicting lifestyles and emergence of pathogens.</title>
        <authorList>
            <person name="Haridas S."/>
            <person name="Albert R."/>
            <person name="Binder M."/>
            <person name="Bloem J."/>
            <person name="Labutti K."/>
            <person name="Salamov A."/>
            <person name="Andreopoulos B."/>
            <person name="Baker S."/>
            <person name="Barry K."/>
            <person name="Bills G."/>
            <person name="Bluhm B."/>
            <person name="Cannon C."/>
            <person name="Castanera R."/>
            <person name="Culley D."/>
            <person name="Daum C."/>
            <person name="Ezra D."/>
            <person name="Gonzalez J."/>
            <person name="Henrissat B."/>
            <person name="Kuo A."/>
            <person name="Liang C."/>
            <person name="Lipzen A."/>
            <person name="Lutzoni F."/>
            <person name="Magnuson J."/>
            <person name="Mondo S."/>
            <person name="Nolan M."/>
            <person name="Ohm R."/>
            <person name="Pangilinan J."/>
            <person name="Park H.-J."/>
            <person name="Ramirez L."/>
            <person name="Alfaro M."/>
            <person name="Sun H."/>
            <person name="Tritt A."/>
            <person name="Yoshinaga Y."/>
            <person name="Zwiers L.-H."/>
            <person name="Turgeon B."/>
            <person name="Goodwin S."/>
            <person name="Spatafora J."/>
            <person name="Crous P."/>
            <person name="Grigoriev I."/>
        </authorList>
    </citation>
    <scope>NUCLEOTIDE SEQUENCE</scope>
    <source>
        <strain evidence="3">CBS 379.55</strain>
    </source>
</reference>
<dbReference type="PANTHER" id="PTHR43130:SF15">
    <property type="entry name" value="THIJ_PFPI FAMILY PROTEIN (AFU_ORTHOLOGUE AFUA_5G14240)"/>
    <property type="match status" value="1"/>
</dbReference>
<proteinExistence type="predicted"/>
<feature type="region of interest" description="Disordered" evidence="1">
    <location>
        <begin position="1"/>
        <end position="23"/>
    </location>
</feature>
<dbReference type="RefSeq" id="XP_033649933.1">
    <property type="nucleotide sequence ID" value="XM_033797193.1"/>
</dbReference>
<dbReference type="GeneID" id="54550368"/>
<dbReference type="PANTHER" id="PTHR43130">
    <property type="entry name" value="ARAC-FAMILY TRANSCRIPTIONAL REGULATOR"/>
    <property type="match status" value="1"/>
</dbReference>
<dbReference type="InterPro" id="IPR029062">
    <property type="entry name" value="Class_I_gatase-like"/>
</dbReference>
<evidence type="ECO:0000256" key="1">
    <source>
        <dbReference type="SAM" id="MobiDB-lite"/>
    </source>
</evidence>
<dbReference type="GO" id="GO:0016740">
    <property type="term" value="F:transferase activity"/>
    <property type="evidence" value="ECO:0007669"/>
    <property type="project" value="UniProtKB-KW"/>
</dbReference>
<dbReference type="CDD" id="cd03139">
    <property type="entry name" value="GATase1_PfpI_2"/>
    <property type="match status" value="1"/>
</dbReference>
<dbReference type="AlphaFoldDB" id="A0A6A6J868"/>
<dbReference type="InterPro" id="IPR002818">
    <property type="entry name" value="DJ-1/PfpI"/>
</dbReference>
<keyword evidence="3" id="KW-0808">Transferase</keyword>
<name>A0A6A6J868_WESOR</name>
<keyword evidence="4" id="KW-1185">Reference proteome</keyword>
<dbReference type="Proteomes" id="UP000800097">
    <property type="component" value="Unassembled WGS sequence"/>
</dbReference>
<accession>A0A6A6J868</accession>
<keyword evidence="3" id="KW-0315">Glutamine amidotransferase</keyword>
<dbReference type="Gene3D" id="3.40.50.880">
    <property type="match status" value="1"/>
</dbReference>